<evidence type="ECO:0000256" key="1">
    <source>
        <dbReference type="SAM" id="MobiDB-lite"/>
    </source>
</evidence>
<proteinExistence type="predicted"/>
<dbReference type="GO" id="GO:0012505">
    <property type="term" value="C:endomembrane system"/>
    <property type="evidence" value="ECO:0007669"/>
    <property type="project" value="TreeGrafter"/>
</dbReference>
<feature type="compositionally biased region" description="Polar residues" evidence="1">
    <location>
        <begin position="499"/>
        <end position="509"/>
    </location>
</feature>
<dbReference type="EMBL" id="JAJSBI010000037">
    <property type="protein sequence ID" value="MCD9880205.1"/>
    <property type="molecule type" value="Genomic_DNA"/>
</dbReference>
<evidence type="ECO:0000259" key="2">
    <source>
        <dbReference type="Pfam" id="PF01425"/>
    </source>
</evidence>
<dbReference type="GO" id="GO:0004040">
    <property type="term" value="F:amidase activity"/>
    <property type="evidence" value="ECO:0007669"/>
    <property type="project" value="UniProtKB-EC"/>
</dbReference>
<dbReference type="AlphaFoldDB" id="A0A9Q3VZ43"/>
<dbReference type="InterPro" id="IPR052739">
    <property type="entry name" value="FAAH2"/>
</dbReference>
<dbReference type="PANTHER" id="PTHR43372:SF4">
    <property type="entry name" value="FATTY-ACID AMIDE HYDROLASE 2"/>
    <property type="match status" value="1"/>
</dbReference>
<keyword evidence="4" id="KW-1185">Reference proteome</keyword>
<keyword evidence="3" id="KW-0378">Hydrolase</keyword>
<gene>
    <name evidence="3" type="ORF">LJ657_42960</name>
</gene>
<reference evidence="3" key="1">
    <citation type="submission" date="2021-12" db="EMBL/GenBank/DDBJ databases">
        <authorList>
            <person name="Lee J.-H."/>
            <person name="Kim S.-B."/>
        </authorList>
    </citation>
    <scope>NUCLEOTIDE SEQUENCE</scope>
    <source>
        <strain evidence="3">NR30</strain>
    </source>
</reference>
<protein>
    <submittedName>
        <fullName evidence="3">Amidase</fullName>
        <ecNumber evidence="3">3.5.1.4</ecNumber>
    </submittedName>
</protein>
<feature type="region of interest" description="Disordered" evidence="1">
    <location>
        <begin position="476"/>
        <end position="509"/>
    </location>
</feature>
<dbReference type="InterPro" id="IPR036928">
    <property type="entry name" value="AS_sf"/>
</dbReference>
<dbReference type="InterPro" id="IPR023631">
    <property type="entry name" value="Amidase_dom"/>
</dbReference>
<sequence>MSTSATQDIPAPVFRTATTLLADLKQDDTTAVGILARHLQHLDVVDPALNTVVLTDRPGATGSAHRADEERRRGVRRPLLGVPVTVKEHIAVTGLPATSGDPGRADLRPPDAPCVSRLREAGAVVVGKTNQSAHGRDWQTYNAVYGITNNPWDLTRTPGGSSGGGAAAVAAGIVPIDLGTDTAGSLRLPAAFCGVYAHRPTEGSVAGLRPAPARPLPLPRMTEVGPIARSADDLRMVLDVLAPAVPGTHREASNLRGLRVALLSPPRWFDMHPDVESAYHRLADVLASHVRALTWCTPDLPGGLTAQHDTFLAVLAAQGARLTPQEEREAFAAALSSSGDPRDDAWASGLFPTSGTRACWARHRHQLRLAWDDFFDTWDLLIAPVTSVVAFRHDPGKAADWFSTLDLGGRTGRYNDLFFPASLAALPGLPATVFPAGTSPEGLPVGLQVLARPGDDRLSIGFAGLLADLIGGYRPPPALEGGQGHRTPREPKRRMVCSARSTSRSKPSW</sequence>
<dbReference type="Proteomes" id="UP001108029">
    <property type="component" value="Unassembled WGS sequence"/>
</dbReference>
<feature type="domain" description="Amidase" evidence="2">
    <location>
        <begin position="37"/>
        <end position="457"/>
    </location>
</feature>
<dbReference type="EC" id="3.5.1.4" evidence="3"/>
<name>A0A9Q3VZ43_9ACTN</name>
<organism evidence="3 4">
    <name type="scientific">Streptomyces guryensis</name>
    <dbReference type="NCBI Taxonomy" id="2886947"/>
    <lineage>
        <taxon>Bacteria</taxon>
        <taxon>Bacillati</taxon>
        <taxon>Actinomycetota</taxon>
        <taxon>Actinomycetes</taxon>
        <taxon>Kitasatosporales</taxon>
        <taxon>Streptomycetaceae</taxon>
        <taxon>Streptomyces</taxon>
    </lineage>
</organism>
<evidence type="ECO:0000313" key="3">
    <source>
        <dbReference type="EMBL" id="MCD9880205.1"/>
    </source>
</evidence>
<dbReference type="PANTHER" id="PTHR43372">
    <property type="entry name" value="FATTY-ACID AMIDE HYDROLASE"/>
    <property type="match status" value="1"/>
</dbReference>
<evidence type="ECO:0000313" key="4">
    <source>
        <dbReference type="Proteomes" id="UP001108029"/>
    </source>
</evidence>
<dbReference type="SUPFAM" id="SSF75304">
    <property type="entry name" value="Amidase signature (AS) enzymes"/>
    <property type="match status" value="1"/>
</dbReference>
<dbReference type="Gene3D" id="3.90.1300.10">
    <property type="entry name" value="Amidase signature (AS) domain"/>
    <property type="match status" value="1"/>
</dbReference>
<dbReference type="Pfam" id="PF01425">
    <property type="entry name" value="Amidase"/>
    <property type="match status" value="1"/>
</dbReference>
<dbReference type="RefSeq" id="WP_232655147.1">
    <property type="nucleotide sequence ID" value="NZ_JAJSBI010000037.1"/>
</dbReference>
<accession>A0A9Q3VZ43</accession>
<comment type="caution">
    <text evidence="3">The sequence shown here is derived from an EMBL/GenBank/DDBJ whole genome shotgun (WGS) entry which is preliminary data.</text>
</comment>